<evidence type="ECO:0000313" key="1">
    <source>
        <dbReference type="EMBL" id="JAD56081.1"/>
    </source>
</evidence>
<accession>A0A0A9AYA3</accession>
<dbReference type="AlphaFoldDB" id="A0A0A9AYA3"/>
<organism evidence="1">
    <name type="scientific">Arundo donax</name>
    <name type="common">Giant reed</name>
    <name type="synonym">Donax arundinaceus</name>
    <dbReference type="NCBI Taxonomy" id="35708"/>
    <lineage>
        <taxon>Eukaryota</taxon>
        <taxon>Viridiplantae</taxon>
        <taxon>Streptophyta</taxon>
        <taxon>Embryophyta</taxon>
        <taxon>Tracheophyta</taxon>
        <taxon>Spermatophyta</taxon>
        <taxon>Magnoliopsida</taxon>
        <taxon>Liliopsida</taxon>
        <taxon>Poales</taxon>
        <taxon>Poaceae</taxon>
        <taxon>PACMAD clade</taxon>
        <taxon>Arundinoideae</taxon>
        <taxon>Arundineae</taxon>
        <taxon>Arundo</taxon>
    </lineage>
</organism>
<reference evidence="1" key="1">
    <citation type="submission" date="2014-09" db="EMBL/GenBank/DDBJ databases">
        <authorList>
            <person name="Magalhaes I.L.F."/>
            <person name="Oliveira U."/>
            <person name="Santos F.R."/>
            <person name="Vidigal T.H.D.A."/>
            <person name="Brescovit A.D."/>
            <person name="Santos A.J."/>
        </authorList>
    </citation>
    <scope>NUCLEOTIDE SEQUENCE</scope>
    <source>
        <tissue evidence="1">Shoot tissue taken approximately 20 cm above the soil surface</tissue>
    </source>
</reference>
<protein>
    <submittedName>
        <fullName evidence="1">Uncharacterized protein</fullName>
    </submittedName>
</protein>
<dbReference type="EMBL" id="GBRH01241814">
    <property type="protein sequence ID" value="JAD56081.1"/>
    <property type="molecule type" value="Transcribed_RNA"/>
</dbReference>
<reference evidence="1" key="2">
    <citation type="journal article" date="2015" name="Data Brief">
        <title>Shoot transcriptome of the giant reed, Arundo donax.</title>
        <authorList>
            <person name="Barrero R.A."/>
            <person name="Guerrero F.D."/>
            <person name="Moolhuijzen P."/>
            <person name="Goolsby J.A."/>
            <person name="Tidwell J."/>
            <person name="Bellgard S.E."/>
            <person name="Bellgard M.I."/>
        </authorList>
    </citation>
    <scope>NUCLEOTIDE SEQUENCE</scope>
    <source>
        <tissue evidence="1">Shoot tissue taken approximately 20 cm above the soil surface</tissue>
    </source>
</reference>
<sequence length="22" mass="2826">MCLHYRKFVTIVFRQRVRNLFV</sequence>
<name>A0A0A9AYA3_ARUDO</name>
<proteinExistence type="predicted"/>